<organism evidence="2 3">
    <name type="scientific">Lepraria finkii</name>
    <dbReference type="NCBI Taxonomy" id="1340010"/>
    <lineage>
        <taxon>Eukaryota</taxon>
        <taxon>Fungi</taxon>
        <taxon>Dikarya</taxon>
        <taxon>Ascomycota</taxon>
        <taxon>Pezizomycotina</taxon>
        <taxon>Lecanoromycetes</taxon>
        <taxon>OSLEUM clade</taxon>
        <taxon>Lecanoromycetidae</taxon>
        <taxon>Lecanorales</taxon>
        <taxon>Lecanorineae</taxon>
        <taxon>Stereocaulaceae</taxon>
        <taxon>Lepraria</taxon>
    </lineage>
</organism>
<reference evidence="2 3" key="1">
    <citation type="submission" date="2024-09" db="EMBL/GenBank/DDBJ databases">
        <title>Rethinking Asexuality: The Enigmatic Case of Functional Sexual Genes in Lepraria (Stereocaulaceae).</title>
        <authorList>
            <person name="Doellman M."/>
            <person name="Sun Y."/>
            <person name="Barcenas-Pena A."/>
            <person name="Lumbsch H.T."/>
            <person name="Grewe F."/>
        </authorList>
    </citation>
    <scope>NUCLEOTIDE SEQUENCE [LARGE SCALE GENOMIC DNA]</scope>
    <source>
        <strain evidence="2 3">Grewe 0041</strain>
    </source>
</reference>
<comment type="caution">
    <text evidence="2">The sequence shown here is derived from an EMBL/GenBank/DDBJ whole genome shotgun (WGS) entry which is preliminary data.</text>
</comment>
<evidence type="ECO:0000256" key="1">
    <source>
        <dbReference type="SAM" id="MobiDB-lite"/>
    </source>
</evidence>
<evidence type="ECO:0000313" key="2">
    <source>
        <dbReference type="EMBL" id="KAL2053408.1"/>
    </source>
</evidence>
<feature type="region of interest" description="Disordered" evidence="1">
    <location>
        <begin position="90"/>
        <end position="168"/>
    </location>
</feature>
<gene>
    <name evidence="2" type="ORF">ABVK25_006402</name>
</gene>
<feature type="compositionally biased region" description="Low complexity" evidence="1">
    <location>
        <begin position="146"/>
        <end position="155"/>
    </location>
</feature>
<name>A0ABR4BBZ2_9LECA</name>
<evidence type="ECO:0000313" key="3">
    <source>
        <dbReference type="Proteomes" id="UP001590951"/>
    </source>
</evidence>
<feature type="region of interest" description="Disordered" evidence="1">
    <location>
        <begin position="182"/>
        <end position="226"/>
    </location>
</feature>
<dbReference type="EMBL" id="JBHFEH010000021">
    <property type="protein sequence ID" value="KAL2053408.1"/>
    <property type="molecule type" value="Genomic_DNA"/>
</dbReference>
<proteinExistence type="predicted"/>
<keyword evidence="3" id="KW-1185">Reference proteome</keyword>
<accession>A0ABR4BBZ2</accession>
<protein>
    <submittedName>
        <fullName evidence="2">Uncharacterized protein</fullName>
    </submittedName>
</protein>
<feature type="compositionally biased region" description="Basic and acidic residues" evidence="1">
    <location>
        <begin position="184"/>
        <end position="193"/>
    </location>
</feature>
<feature type="compositionally biased region" description="Polar residues" evidence="1">
    <location>
        <begin position="205"/>
        <end position="226"/>
    </location>
</feature>
<sequence length="226" mass="24988">MIFFGKLSRTGVVPKREDSLHNPSFLPLPTIITDISSATSECTLELPTNGGLRSSSKSSRFKAPKLLRTQFSPRFKRKSGPAPCHKINNQLEPEDKPSFTTLPVTNTEKSKVRQDLVTSHGPVSPTFSLRTPPVTDTEPSKICPISVSSNSPVSPTQSKQETISSLLRSRSVGSIRSVSALKFRNPENTESRLPDFLGRHPPPNQRRSISLPQIPEHQSSLRTRNQ</sequence>
<feature type="compositionally biased region" description="Polar residues" evidence="1">
    <location>
        <begin position="98"/>
        <end position="107"/>
    </location>
</feature>
<dbReference type="Proteomes" id="UP001590951">
    <property type="component" value="Unassembled WGS sequence"/>
</dbReference>